<dbReference type="Proteomes" id="UP000332487">
    <property type="component" value="Unassembled WGS sequence"/>
</dbReference>
<protein>
    <submittedName>
        <fullName evidence="2">AAA ATPase</fullName>
    </submittedName>
</protein>
<evidence type="ECO:0000313" key="2">
    <source>
        <dbReference type="EMBL" id="EET89772.1"/>
    </source>
</evidence>
<keyword evidence="3" id="KW-1185">Reference proteome</keyword>
<dbReference type="SMART" id="SM00382">
    <property type="entry name" value="AAA"/>
    <property type="match status" value="1"/>
</dbReference>
<evidence type="ECO:0000313" key="3">
    <source>
        <dbReference type="Proteomes" id="UP000332487"/>
    </source>
</evidence>
<reference evidence="2 3" key="2">
    <citation type="journal article" date="2010" name="Proc. Natl. Acad. Sci. U.S.A.">
        <title>Enigmatic, ultrasmall, uncultivated Archaea.</title>
        <authorList>
            <person name="Baker B.J."/>
            <person name="Comolli L.R."/>
            <person name="Dick G.J."/>
            <person name="Hauser L.J."/>
            <person name="Hyatt D."/>
            <person name="Dill B.D."/>
            <person name="Land M.L."/>
            <person name="Verberkmoes N.C."/>
            <person name="Hettich R.L."/>
            <person name="Banfield J.F."/>
        </authorList>
    </citation>
    <scope>NUCLEOTIDE SEQUENCE [LARGE SCALE GENOMIC DNA]</scope>
    <source>
        <strain evidence="2">ARMAN-2</strain>
    </source>
</reference>
<dbReference type="SUPFAM" id="SSF52540">
    <property type="entry name" value="P-loop containing nucleoside triphosphate hydrolases"/>
    <property type="match status" value="1"/>
</dbReference>
<dbReference type="InterPro" id="IPR051162">
    <property type="entry name" value="T4SS_component"/>
</dbReference>
<feature type="domain" description="AAA+ ATPase" evidence="1">
    <location>
        <begin position="91"/>
        <end position="368"/>
    </location>
</feature>
<dbReference type="InterPro" id="IPR003593">
    <property type="entry name" value="AAA+_ATPase"/>
</dbReference>
<dbReference type="EMBL" id="GG697241">
    <property type="protein sequence ID" value="EET89772.1"/>
    <property type="molecule type" value="Genomic_DNA"/>
</dbReference>
<organism evidence="2 3">
    <name type="scientific">Candidatus Micrarchaeum acidiphilum ARMAN-2</name>
    <dbReference type="NCBI Taxonomy" id="425595"/>
    <lineage>
        <taxon>Archaea</taxon>
        <taxon>Candidatus Micrarchaeota</taxon>
        <taxon>Candidatus Micrarchaeia</taxon>
        <taxon>Candidatus Micrarchaeales</taxon>
        <taxon>Candidatus Micrarchaeaceae</taxon>
        <taxon>Candidatus Micrarchaeum</taxon>
    </lineage>
</organism>
<evidence type="ECO:0000259" key="1">
    <source>
        <dbReference type="SMART" id="SM00382"/>
    </source>
</evidence>
<dbReference type="Gene3D" id="3.40.50.300">
    <property type="entry name" value="P-loop containing nucleotide triphosphate hydrolases"/>
    <property type="match status" value="1"/>
</dbReference>
<dbReference type="Pfam" id="PF01935">
    <property type="entry name" value="DUF87"/>
    <property type="match status" value="1"/>
</dbReference>
<reference evidence="2 3" key="1">
    <citation type="journal article" date="2009" name="Genome Biol.">
        <title>Community-wide analysis of microbial genome sequence signatures.</title>
        <authorList>
            <person name="Dick G.J."/>
            <person name="Andersson A.F."/>
            <person name="Baker B.J."/>
            <person name="Simmons S.L."/>
            <person name="Thomas B.C."/>
            <person name="Yelton A.P."/>
            <person name="Banfield J.F."/>
        </authorList>
    </citation>
    <scope>NUCLEOTIDE SEQUENCE [LARGE SCALE GENOMIC DNA]</scope>
    <source>
        <strain evidence="2">ARMAN-2</strain>
    </source>
</reference>
<sequence length="604" mass="67270">MNNISIIVDTIKKFGMGLKCKLTFLFKAPSRLDCGKRKAPSFYIGEKKRRLCRIRSISATLSGKLIVAKEMHKTVWRRSHGKLAIFPAKEPNPHIIITGASGFGKSTLLKSILREISGNGLPALLFDPQNEHEPLVREIGGKIYNARFNSINLLALDGLSIRERIAELSDTLCEVYSLGQIQRAKLSKCLWYCYMNRGAMGMDQRILEGEPSLRDLQHELSVFIKNSKSAAERNSLIPILERVRLLATPEPRQCLKIGDIRSGINSISFASIGTREERLIYITEIAKRLYYLMHTSEVVHSPKFYIVIDEAQAIMGESGRNSGMISSIIEEGRKYGFGTIMVVHGLSQLDKAIPANASTIIAFHSSEPTELAYISRLLSGGDAEAARLLGYKISTLRINRALIKTSSMEISEFELSPKRLGRPIAMRESNSLGKVTESLKYPIKESEIAILESPGAEELPKIGSTIDCYYGFGAKWFMLRKNPSIEHQVCVRQISRILSASGIANRIMGGPLRPDLAASMFGVRIAIEYETGKKKFLESRAMVLSRLLKYDIVVVVVNDFAEERYGRIRSKKVIVLPAGRMAEMPGTLATACGHTQQSESPRKE</sequence>
<dbReference type="InterPro" id="IPR027417">
    <property type="entry name" value="P-loop_NTPase"/>
</dbReference>
<dbReference type="PANTHER" id="PTHR30121">
    <property type="entry name" value="UNCHARACTERIZED PROTEIN YJGR-RELATED"/>
    <property type="match status" value="1"/>
</dbReference>
<dbReference type="PANTHER" id="PTHR30121:SF6">
    <property type="entry name" value="SLR6007 PROTEIN"/>
    <property type="match status" value="1"/>
</dbReference>
<proteinExistence type="predicted"/>
<name>C7DIJ8_MICA2</name>
<dbReference type="InterPro" id="IPR002789">
    <property type="entry name" value="HerA_central"/>
</dbReference>
<gene>
    <name evidence="2" type="ORF">UNLARM2_0886</name>
</gene>
<dbReference type="CDD" id="cd00267">
    <property type="entry name" value="ABC_ATPase"/>
    <property type="match status" value="1"/>
</dbReference>
<dbReference type="AlphaFoldDB" id="C7DIJ8"/>
<accession>C7DIJ8</accession>